<evidence type="ECO:0000256" key="1">
    <source>
        <dbReference type="SAM" id="Phobius"/>
    </source>
</evidence>
<evidence type="ECO:0000313" key="2">
    <source>
        <dbReference type="EMBL" id="ALG12959.1"/>
    </source>
</evidence>
<proteinExistence type="predicted"/>
<name>A0A0N7F514_9PSEU</name>
<protein>
    <submittedName>
        <fullName evidence="2">Uncharacterized protein</fullName>
    </submittedName>
</protein>
<keyword evidence="1" id="KW-1133">Transmembrane helix</keyword>
<dbReference type="Proteomes" id="UP000063699">
    <property type="component" value="Chromosome"/>
</dbReference>
<dbReference type="KEGG" id="kphy:AOZ06_44335"/>
<feature type="transmembrane region" description="Helical" evidence="1">
    <location>
        <begin position="26"/>
        <end position="42"/>
    </location>
</feature>
<feature type="transmembrane region" description="Helical" evidence="1">
    <location>
        <begin position="54"/>
        <end position="76"/>
    </location>
</feature>
<evidence type="ECO:0000313" key="3">
    <source>
        <dbReference type="Proteomes" id="UP000063699"/>
    </source>
</evidence>
<dbReference type="RefSeq" id="WP_054294850.1">
    <property type="nucleotide sequence ID" value="NZ_CP012752.1"/>
</dbReference>
<dbReference type="EMBL" id="CP012752">
    <property type="protein sequence ID" value="ALG12959.1"/>
    <property type="molecule type" value="Genomic_DNA"/>
</dbReference>
<reference evidence="2 3" key="1">
    <citation type="submission" date="2015-07" db="EMBL/GenBank/DDBJ databases">
        <title>Genome sequencing of Kibdelosporangium phytohabitans.</title>
        <authorList>
            <person name="Qin S."/>
            <person name="Xing K."/>
        </authorList>
    </citation>
    <scope>NUCLEOTIDE SEQUENCE [LARGE SCALE GENOMIC DNA]</scope>
    <source>
        <strain evidence="2 3">KLBMP1111</strain>
    </source>
</reference>
<dbReference type="AlphaFoldDB" id="A0A0N7F514"/>
<accession>A0A0N7F514</accession>
<keyword evidence="3" id="KW-1185">Reference proteome</keyword>
<organism evidence="2 3">
    <name type="scientific">Kibdelosporangium phytohabitans</name>
    <dbReference type="NCBI Taxonomy" id="860235"/>
    <lineage>
        <taxon>Bacteria</taxon>
        <taxon>Bacillati</taxon>
        <taxon>Actinomycetota</taxon>
        <taxon>Actinomycetes</taxon>
        <taxon>Pseudonocardiales</taxon>
        <taxon>Pseudonocardiaceae</taxon>
        <taxon>Kibdelosporangium</taxon>
    </lineage>
</organism>
<feature type="transmembrane region" description="Helical" evidence="1">
    <location>
        <begin position="82"/>
        <end position="102"/>
    </location>
</feature>
<keyword evidence="1" id="KW-0812">Transmembrane</keyword>
<sequence length="109" mass="11189">MLSAFATTLFSMVAFSASAVYMINGLAALLVIAVALPALAWVERSPLLTGIGVLFAAFSLHTNLSGLSVSVVGFAVPLQVRVLVDVAMPAAVPILGGVIALVEPRRAAR</sequence>
<gene>
    <name evidence="2" type="ORF">AOZ06_44335</name>
</gene>
<keyword evidence="1" id="KW-0472">Membrane</keyword>